<dbReference type="Proteomes" id="UP000799754">
    <property type="component" value="Unassembled WGS sequence"/>
</dbReference>
<protein>
    <submittedName>
        <fullName evidence="1">Uncharacterized protein</fullName>
    </submittedName>
</protein>
<sequence>MTQTLQEIRNDVLGLPPSHIARTHNLKSMIICTLSPKNQSPPPNHLTAQLQGMCFHHAEQSSFDVLHYTQDAHFVTVAVACRKDGAMFERLAEYSSKRNVLGALEKMWIACLKAMGVWMDVVERHHGEGCRGFRELVRWAISLLESVFTVSEAITIDIQIEHMQKQIAEQIGVGMNHPHASGRFDIVHFKKKSTYVSQLNH</sequence>
<reference evidence="1" key="1">
    <citation type="journal article" date="2020" name="Stud. Mycol.">
        <title>101 Dothideomycetes genomes: a test case for predicting lifestyles and emergence of pathogens.</title>
        <authorList>
            <person name="Haridas S."/>
            <person name="Albert R."/>
            <person name="Binder M."/>
            <person name="Bloem J."/>
            <person name="Labutti K."/>
            <person name="Salamov A."/>
            <person name="Andreopoulos B."/>
            <person name="Baker S."/>
            <person name="Barry K."/>
            <person name="Bills G."/>
            <person name="Bluhm B."/>
            <person name="Cannon C."/>
            <person name="Castanera R."/>
            <person name="Culley D."/>
            <person name="Daum C."/>
            <person name="Ezra D."/>
            <person name="Gonzalez J."/>
            <person name="Henrissat B."/>
            <person name="Kuo A."/>
            <person name="Liang C."/>
            <person name="Lipzen A."/>
            <person name="Lutzoni F."/>
            <person name="Magnuson J."/>
            <person name="Mondo S."/>
            <person name="Nolan M."/>
            <person name="Ohm R."/>
            <person name="Pangilinan J."/>
            <person name="Park H.-J."/>
            <person name="Ramirez L."/>
            <person name="Alfaro M."/>
            <person name="Sun H."/>
            <person name="Tritt A."/>
            <person name="Yoshinaga Y."/>
            <person name="Zwiers L.-H."/>
            <person name="Turgeon B."/>
            <person name="Goodwin S."/>
            <person name="Spatafora J."/>
            <person name="Crous P."/>
            <person name="Grigoriev I."/>
        </authorList>
    </citation>
    <scope>NUCLEOTIDE SEQUENCE</scope>
    <source>
        <strain evidence="1">CBS 525.71</strain>
    </source>
</reference>
<organism evidence="1 2">
    <name type="scientific">Macroventuria anomochaeta</name>
    <dbReference type="NCBI Taxonomy" id="301207"/>
    <lineage>
        <taxon>Eukaryota</taxon>
        <taxon>Fungi</taxon>
        <taxon>Dikarya</taxon>
        <taxon>Ascomycota</taxon>
        <taxon>Pezizomycotina</taxon>
        <taxon>Dothideomycetes</taxon>
        <taxon>Pleosporomycetidae</taxon>
        <taxon>Pleosporales</taxon>
        <taxon>Pleosporineae</taxon>
        <taxon>Didymellaceae</taxon>
        <taxon>Macroventuria</taxon>
    </lineage>
</organism>
<evidence type="ECO:0000313" key="1">
    <source>
        <dbReference type="EMBL" id="KAF2632296.1"/>
    </source>
</evidence>
<comment type="caution">
    <text evidence="1">The sequence shown here is derived from an EMBL/GenBank/DDBJ whole genome shotgun (WGS) entry which is preliminary data.</text>
</comment>
<keyword evidence="2" id="KW-1185">Reference proteome</keyword>
<name>A0ACB6SDK6_9PLEO</name>
<accession>A0ACB6SDK6</accession>
<proteinExistence type="predicted"/>
<evidence type="ECO:0000313" key="2">
    <source>
        <dbReference type="Proteomes" id="UP000799754"/>
    </source>
</evidence>
<dbReference type="EMBL" id="MU006703">
    <property type="protein sequence ID" value="KAF2632296.1"/>
    <property type="molecule type" value="Genomic_DNA"/>
</dbReference>
<gene>
    <name evidence="1" type="ORF">BU25DRAFT_418006</name>
</gene>